<evidence type="ECO:0000256" key="1">
    <source>
        <dbReference type="SAM" id="MobiDB-lite"/>
    </source>
</evidence>
<dbReference type="AlphaFoldDB" id="A0A1M4XH13"/>
<feature type="compositionally biased region" description="Low complexity" evidence="1">
    <location>
        <begin position="203"/>
        <end position="219"/>
    </location>
</feature>
<dbReference type="Proteomes" id="UP000184144">
    <property type="component" value="Unassembled WGS sequence"/>
</dbReference>
<dbReference type="PROSITE" id="PS51257">
    <property type="entry name" value="PROKAR_LIPOPROTEIN"/>
    <property type="match status" value="1"/>
</dbReference>
<reference evidence="4" key="1">
    <citation type="submission" date="2016-11" db="EMBL/GenBank/DDBJ databases">
        <authorList>
            <person name="Varghese N."/>
            <person name="Submissions S."/>
        </authorList>
    </citation>
    <scope>NUCLEOTIDE SEQUENCE [LARGE SCALE GENOMIC DNA]</scope>
    <source>
        <strain evidence="4">DSM 100566</strain>
    </source>
</reference>
<feature type="chain" id="PRO_5012070084" description="DUF4136 domain-containing protein" evidence="2">
    <location>
        <begin position="19"/>
        <end position="219"/>
    </location>
</feature>
<organism evidence="3 4">
    <name type="scientific">Litoreibacter ascidiaceicola</name>
    <dbReference type="NCBI Taxonomy" id="1486859"/>
    <lineage>
        <taxon>Bacteria</taxon>
        <taxon>Pseudomonadati</taxon>
        <taxon>Pseudomonadota</taxon>
        <taxon>Alphaproteobacteria</taxon>
        <taxon>Rhodobacterales</taxon>
        <taxon>Roseobacteraceae</taxon>
        <taxon>Litoreibacter</taxon>
    </lineage>
</organism>
<evidence type="ECO:0000313" key="4">
    <source>
        <dbReference type="Proteomes" id="UP000184144"/>
    </source>
</evidence>
<accession>A0A1M4XH13</accession>
<evidence type="ECO:0000313" key="3">
    <source>
        <dbReference type="EMBL" id="SHE92844.1"/>
    </source>
</evidence>
<feature type="region of interest" description="Disordered" evidence="1">
    <location>
        <begin position="200"/>
        <end position="219"/>
    </location>
</feature>
<evidence type="ECO:0000256" key="2">
    <source>
        <dbReference type="SAM" id="SignalP"/>
    </source>
</evidence>
<name>A0A1M4XH13_9RHOB</name>
<protein>
    <recommendedName>
        <fullName evidence="5">DUF4136 domain-containing protein</fullName>
    </recommendedName>
</protein>
<dbReference type="OrthoDB" id="7834608at2"/>
<dbReference type="STRING" id="1486859.SAMN05444273_103177"/>
<dbReference type="RefSeq" id="WP_073142159.1">
    <property type="nucleotide sequence ID" value="NZ_FQUV01000003.1"/>
</dbReference>
<evidence type="ECO:0008006" key="5">
    <source>
        <dbReference type="Google" id="ProtNLM"/>
    </source>
</evidence>
<keyword evidence="4" id="KW-1185">Reference proteome</keyword>
<gene>
    <name evidence="3" type="ORF">SAMN05444273_103177</name>
</gene>
<feature type="signal peptide" evidence="2">
    <location>
        <begin position="1"/>
        <end position="18"/>
    </location>
</feature>
<dbReference type="EMBL" id="FQUV01000003">
    <property type="protein sequence ID" value="SHE92844.1"/>
    <property type="molecule type" value="Genomic_DNA"/>
</dbReference>
<sequence>MRAIIPALTAVFVLAACAVPNPDTEDQPPLGDFKLDLNVAVTDKASKMGVSRSASAEDWEKVLEAAIDKRFRRYEGEKLYHISYSLDGYILATKGGRLALAPRSAMSATVHIWDSATKTRLEERSKQILVLEQLDGETFIGSGFFNSTEQQMQNLAAQFAKAVERWLVANGDLFGQDVDAEAKEASAKDDLAALAEKAKADAAADPDAAAPTVVDPLAN</sequence>
<proteinExistence type="predicted"/>
<keyword evidence="2" id="KW-0732">Signal</keyword>